<evidence type="ECO:0000256" key="2">
    <source>
        <dbReference type="ARBA" id="ARBA00006375"/>
    </source>
</evidence>
<evidence type="ECO:0000256" key="4">
    <source>
        <dbReference type="ARBA" id="ARBA00022792"/>
    </source>
</evidence>
<evidence type="ECO:0008006" key="11">
    <source>
        <dbReference type="Google" id="ProtNLM"/>
    </source>
</evidence>
<reference evidence="10" key="1">
    <citation type="journal article" date="2020" name="J. Eukaryot. Microbiol.">
        <title>De novo Sequencing, Assembly and Annotation of the Transcriptome for the Free-Living Testate Amoeba Arcella intermedia.</title>
        <authorList>
            <person name="Ribeiro G.M."/>
            <person name="Porfirio-Sousa A.L."/>
            <person name="Maurer-Alcala X.X."/>
            <person name="Katz L.A."/>
            <person name="Lahr D.J.G."/>
        </authorList>
    </citation>
    <scope>NUCLEOTIDE SEQUENCE</scope>
</reference>
<evidence type="ECO:0000313" key="10">
    <source>
        <dbReference type="EMBL" id="NDV35038.1"/>
    </source>
</evidence>
<keyword evidence="9" id="KW-0813">Transport</keyword>
<dbReference type="Pfam" id="PF00153">
    <property type="entry name" value="Mito_carr"/>
    <property type="match status" value="2"/>
</dbReference>
<dbReference type="Gene3D" id="1.50.40.10">
    <property type="entry name" value="Mitochondrial carrier domain"/>
    <property type="match status" value="1"/>
</dbReference>
<evidence type="ECO:0000256" key="6">
    <source>
        <dbReference type="ARBA" id="ARBA00023128"/>
    </source>
</evidence>
<feature type="repeat" description="Solcar" evidence="8">
    <location>
        <begin position="167"/>
        <end position="253"/>
    </location>
</feature>
<evidence type="ECO:0000256" key="5">
    <source>
        <dbReference type="ARBA" id="ARBA00022989"/>
    </source>
</evidence>
<keyword evidence="5" id="KW-1133">Transmembrane helix</keyword>
<evidence type="ECO:0000256" key="9">
    <source>
        <dbReference type="RuleBase" id="RU000488"/>
    </source>
</evidence>
<dbReference type="InterPro" id="IPR051028">
    <property type="entry name" value="Mito_Solute_Carrier"/>
</dbReference>
<dbReference type="SUPFAM" id="SSF103506">
    <property type="entry name" value="Mitochondrial carrier"/>
    <property type="match status" value="1"/>
</dbReference>
<name>A0A6B2LE80_9EUKA</name>
<keyword evidence="3 8" id="KW-0812">Transmembrane</keyword>
<keyword evidence="4" id="KW-0999">Mitochondrion inner membrane</keyword>
<dbReference type="PROSITE" id="PS50920">
    <property type="entry name" value="SOLCAR"/>
    <property type="match status" value="1"/>
</dbReference>
<organism evidence="10">
    <name type="scientific">Arcella intermedia</name>
    <dbReference type="NCBI Taxonomy" id="1963864"/>
    <lineage>
        <taxon>Eukaryota</taxon>
        <taxon>Amoebozoa</taxon>
        <taxon>Tubulinea</taxon>
        <taxon>Elardia</taxon>
        <taxon>Arcellinida</taxon>
        <taxon>Sphaerothecina</taxon>
        <taxon>Arcellidae</taxon>
        <taxon>Arcella</taxon>
    </lineage>
</organism>
<evidence type="ECO:0000256" key="3">
    <source>
        <dbReference type="ARBA" id="ARBA00022692"/>
    </source>
</evidence>
<keyword evidence="6" id="KW-0496">Mitochondrion</keyword>
<dbReference type="InterPro" id="IPR018108">
    <property type="entry name" value="MCP_transmembrane"/>
</dbReference>
<dbReference type="GO" id="GO:0022857">
    <property type="term" value="F:transmembrane transporter activity"/>
    <property type="evidence" value="ECO:0007669"/>
    <property type="project" value="TreeGrafter"/>
</dbReference>
<dbReference type="InterPro" id="IPR023395">
    <property type="entry name" value="MCP_dom_sf"/>
</dbReference>
<sequence length="263" mass="28426">MLGIGGGSLEITLLMPLLTWKISKQQGRKLPTSVRGWYRGLLAQASSVAPITALQVVSNGLIEKAITGANRESTDSEKIMASCGAGVVSACIYSPVDLITIQQQKLGEGPLYSIKHIASNHGLFGGLYRGFTACAVREGIYSCGYLGLAPVFTSFLREKYPQIAKKSDFLVSLAGAISAGLIAAAITHPVDTTKTCIQGDLQKTKYRTAISTFFLLLKENGIRSIYKGAVPRSTRLIGAYIIVSYCREKAIQYKTNLQNKRIQ</sequence>
<proteinExistence type="inferred from homology"/>
<evidence type="ECO:0000256" key="1">
    <source>
        <dbReference type="ARBA" id="ARBA00004448"/>
    </source>
</evidence>
<dbReference type="GO" id="GO:0005743">
    <property type="term" value="C:mitochondrial inner membrane"/>
    <property type="evidence" value="ECO:0007669"/>
    <property type="project" value="UniProtKB-SubCell"/>
</dbReference>
<keyword evidence="7 8" id="KW-0472">Membrane</keyword>
<accession>A0A6B2LE80</accession>
<protein>
    <recommendedName>
        <fullName evidence="11">Mitochondrial carrier protein</fullName>
    </recommendedName>
</protein>
<evidence type="ECO:0000256" key="8">
    <source>
        <dbReference type="PROSITE-ProRule" id="PRU00282"/>
    </source>
</evidence>
<dbReference type="PANTHER" id="PTHR45678">
    <property type="entry name" value="MITOCHONDRIAL 2-OXODICARBOXYLATE CARRIER 1-RELATED"/>
    <property type="match status" value="1"/>
</dbReference>
<comment type="similarity">
    <text evidence="2 9">Belongs to the mitochondrial carrier (TC 2.A.29) family.</text>
</comment>
<comment type="subcellular location">
    <subcellularLocation>
        <location evidence="1">Mitochondrion inner membrane</location>
        <topology evidence="1">Multi-pass membrane protein</topology>
    </subcellularLocation>
</comment>
<dbReference type="AlphaFoldDB" id="A0A6B2LE80"/>
<evidence type="ECO:0000256" key="7">
    <source>
        <dbReference type="ARBA" id="ARBA00023136"/>
    </source>
</evidence>
<dbReference type="PANTHER" id="PTHR45678:SF9">
    <property type="entry name" value="CALCIUM-BINDING MITOCHONDRIAL CARRIER PROTEIN ARALAR1"/>
    <property type="match status" value="1"/>
</dbReference>
<dbReference type="EMBL" id="GIBP01006069">
    <property type="protein sequence ID" value="NDV35038.1"/>
    <property type="molecule type" value="Transcribed_RNA"/>
</dbReference>